<comment type="caution">
    <text evidence="3">The sequence shown here is derived from an EMBL/GenBank/DDBJ whole genome shotgun (WGS) entry which is preliminary data.</text>
</comment>
<organism evidence="3 4">
    <name type="scientific">Candidatus Methylacidithermus pantelleriae</name>
    <dbReference type="NCBI Taxonomy" id="2744239"/>
    <lineage>
        <taxon>Bacteria</taxon>
        <taxon>Pseudomonadati</taxon>
        <taxon>Verrucomicrobiota</taxon>
        <taxon>Methylacidiphilae</taxon>
        <taxon>Methylacidiphilales</taxon>
        <taxon>Methylacidiphilaceae</taxon>
        <taxon>Candidatus Methylacidithermus</taxon>
    </lineage>
</organism>
<dbReference type="Pfam" id="PF01075">
    <property type="entry name" value="Glyco_transf_9"/>
    <property type="match status" value="1"/>
</dbReference>
<dbReference type="AlphaFoldDB" id="A0A8J2BJU6"/>
<dbReference type="InterPro" id="IPR051199">
    <property type="entry name" value="LPS_LOS_Heptosyltrfase"/>
</dbReference>
<evidence type="ECO:0000313" key="3">
    <source>
        <dbReference type="EMBL" id="CAF0693964.1"/>
    </source>
</evidence>
<evidence type="ECO:0000256" key="2">
    <source>
        <dbReference type="ARBA" id="ARBA00022679"/>
    </source>
</evidence>
<accession>A0A8J2BJU6</accession>
<keyword evidence="1" id="KW-0328">Glycosyltransferase</keyword>
<dbReference type="EMBL" id="CAJNOB010000007">
    <property type="protein sequence ID" value="CAF0693964.1"/>
    <property type="molecule type" value="Genomic_DNA"/>
</dbReference>
<dbReference type="GO" id="GO:0009244">
    <property type="term" value="P:lipopolysaccharide core region biosynthetic process"/>
    <property type="evidence" value="ECO:0007669"/>
    <property type="project" value="TreeGrafter"/>
</dbReference>
<protein>
    <submittedName>
        <fullName evidence="3">Uncharacterized protein</fullName>
    </submittedName>
</protein>
<keyword evidence="4" id="KW-1185">Reference proteome</keyword>
<dbReference type="Proteomes" id="UP000663859">
    <property type="component" value="Unassembled WGS sequence"/>
</dbReference>
<gene>
    <name evidence="3" type="ORF">MPNT_150032</name>
</gene>
<dbReference type="GO" id="GO:0008713">
    <property type="term" value="F:ADP-heptose-lipopolysaccharide heptosyltransferase activity"/>
    <property type="evidence" value="ECO:0007669"/>
    <property type="project" value="TreeGrafter"/>
</dbReference>
<keyword evidence="2" id="KW-0808">Transferase</keyword>
<dbReference type="RefSeq" id="WP_174582958.1">
    <property type="nucleotide sequence ID" value="NZ_CAJNOB010000007.1"/>
</dbReference>
<evidence type="ECO:0000313" key="4">
    <source>
        <dbReference type="Proteomes" id="UP000663859"/>
    </source>
</evidence>
<name>A0A8J2BJU6_9BACT</name>
<evidence type="ECO:0000256" key="1">
    <source>
        <dbReference type="ARBA" id="ARBA00022676"/>
    </source>
</evidence>
<proteinExistence type="predicted"/>
<dbReference type="InterPro" id="IPR002201">
    <property type="entry name" value="Glyco_trans_9"/>
</dbReference>
<dbReference type="CDD" id="cd03789">
    <property type="entry name" value="GT9_LPS_heptosyltransferase"/>
    <property type="match status" value="1"/>
</dbReference>
<dbReference type="Gene3D" id="3.40.50.2000">
    <property type="entry name" value="Glycogen Phosphorylase B"/>
    <property type="match status" value="2"/>
</dbReference>
<dbReference type="PANTHER" id="PTHR30160">
    <property type="entry name" value="TETRAACYLDISACCHARIDE 4'-KINASE-RELATED"/>
    <property type="match status" value="1"/>
</dbReference>
<reference evidence="3" key="1">
    <citation type="submission" date="2021-02" db="EMBL/GenBank/DDBJ databases">
        <authorList>
            <person name="Cremers G."/>
            <person name="Picone N."/>
        </authorList>
    </citation>
    <scope>NUCLEOTIDE SEQUENCE</scope>
    <source>
        <strain evidence="3">PQ17</strain>
    </source>
</reference>
<dbReference type="SUPFAM" id="SSF53756">
    <property type="entry name" value="UDP-Glycosyltransferase/glycogen phosphorylase"/>
    <property type="match status" value="1"/>
</dbReference>
<sequence>MRRILIAKGGALGDWLLTLPACSALRQALAPSSVVLLGRTSWVKLALRAGFVAAYSLEKPGWESLWVKGGELPEKIRSLLRNFDLILSFLSDPDGTWAGEIRRWTPARYLQLLPPRPGRPVALDYWLQLREFLQLELPLPKGPFICPWKEDLDAFEAWRSELEESQQRRSSQFPWVVLHAGSGSRKKNWPVDYWNWVLERLHDRDLWVVLLAGEAERDWIGSLAKKAHTIGLELPLATLVALLSQASLYVGNDSGITHLAAACGCPVLALFGPTDPGVWQPWGPRVTILKGGPTWEGLSPEKVLAHIENLLG</sequence>
<dbReference type="GO" id="GO:0005829">
    <property type="term" value="C:cytosol"/>
    <property type="evidence" value="ECO:0007669"/>
    <property type="project" value="TreeGrafter"/>
</dbReference>